<evidence type="ECO:0000256" key="1">
    <source>
        <dbReference type="ARBA" id="ARBA00009387"/>
    </source>
</evidence>
<dbReference type="SUPFAM" id="SSF53955">
    <property type="entry name" value="Lysozyme-like"/>
    <property type="match status" value="1"/>
</dbReference>
<protein>
    <submittedName>
        <fullName evidence="5">Lytic transglycosylase</fullName>
    </submittedName>
</protein>
<comment type="caution">
    <text evidence="5">The sequence shown here is derived from an EMBL/GenBank/DDBJ whole genome shotgun (WGS) entry which is preliminary data.</text>
</comment>
<dbReference type="EMBL" id="QDFR01000001">
    <property type="protein sequence ID" value="PVE56740.1"/>
    <property type="molecule type" value="Genomic_DNA"/>
</dbReference>
<evidence type="ECO:0000256" key="2">
    <source>
        <dbReference type="SAM" id="MobiDB-lite"/>
    </source>
</evidence>
<proteinExistence type="inferred from homology"/>
<feature type="domain" description="Transglycosylase SLT" evidence="4">
    <location>
        <begin position="263"/>
        <end position="356"/>
    </location>
</feature>
<sequence>MIFSGNLRRGSASLLSSTMGLTLALAGCTSVEYSANSNVHSPKIATAPVAAPATAAGTVAPGTQTTTEGHQPGTVAAAETNAPTAADAASPVQVASNSATTPMPSTPAQKGGRVALPPAAEIAAAAAISAQMQSPTGTPQMASATTAASLGATPVAATAMTTNHAAGLQAAANTSATASLPQVVAVKGSFPPAPPPPGTPSAAPVQLTEDMVRAQTIVPLPKPDSTVLAYASAPQNAALAAISTREGLSTGPQPVGREKLSGLISKYATMYSVPEDLVHRVVMRESRYNPGAYNRGHFGLMQIKHATARSMGFSGPASGLFDAETNLRYAVKYLSGAWKVSENDRDGAVRLYARGYYYDAKRKNMLHVLRQ</sequence>
<dbReference type="RefSeq" id="WP_116492219.1">
    <property type="nucleotide sequence ID" value="NZ_QDFR01000001.1"/>
</dbReference>
<keyword evidence="3" id="KW-0732">Signal</keyword>
<dbReference type="Gene3D" id="1.10.530.10">
    <property type="match status" value="1"/>
</dbReference>
<dbReference type="AlphaFoldDB" id="A0AA92C6R3"/>
<dbReference type="Proteomes" id="UP000244335">
    <property type="component" value="Unassembled WGS sequence"/>
</dbReference>
<evidence type="ECO:0000313" key="5">
    <source>
        <dbReference type="EMBL" id="PVE56740.1"/>
    </source>
</evidence>
<evidence type="ECO:0000259" key="4">
    <source>
        <dbReference type="Pfam" id="PF01464"/>
    </source>
</evidence>
<name>A0AA92C6R3_RHIRH</name>
<dbReference type="InterPro" id="IPR008258">
    <property type="entry name" value="Transglycosylase_SLT_dom_1"/>
</dbReference>
<feature type="signal peptide" evidence="3">
    <location>
        <begin position="1"/>
        <end position="26"/>
    </location>
</feature>
<evidence type="ECO:0000256" key="3">
    <source>
        <dbReference type="SAM" id="SignalP"/>
    </source>
</evidence>
<reference evidence="5 6" key="1">
    <citation type="submission" date="2018-04" db="EMBL/GenBank/DDBJ databases">
        <authorList>
            <person name="Hagen T."/>
        </authorList>
    </citation>
    <scope>NUCLEOTIDE SEQUENCE [LARGE SCALE GENOMIC DNA]</scope>
    <source>
        <strain evidence="5 6">TPD7009</strain>
    </source>
</reference>
<feature type="compositionally biased region" description="Polar residues" evidence="2">
    <location>
        <begin position="93"/>
        <end position="108"/>
    </location>
</feature>
<accession>A0AA92C6R3</accession>
<dbReference type="InterPro" id="IPR023346">
    <property type="entry name" value="Lysozyme-like_dom_sf"/>
</dbReference>
<gene>
    <name evidence="5" type="ORF">DC430_02940</name>
</gene>
<feature type="chain" id="PRO_5041658474" evidence="3">
    <location>
        <begin position="27"/>
        <end position="371"/>
    </location>
</feature>
<organism evidence="5 6">
    <name type="scientific">Rhizobium rhizogenes</name>
    <name type="common">Agrobacterium rhizogenes</name>
    <dbReference type="NCBI Taxonomy" id="359"/>
    <lineage>
        <taxon>Bacteria</taxon>
        <taxon>Pseudomonadati</taxon>
        <taxon>Pseudomonadota</taxon>
        <taxon>Alphaproteobacteria</taxon>
        <taxon>Hyphomicrobiales</taxon>
        <taxon>Rhizobiaceae</taxon>
        <taxon>Rhizobium/Agrobacterium group</taxon>
        <taxon>Rhizobium</taxon>
    </lineage>
</organism>
<comment type="similarity">
    <text evidence="1">Belongs to the virb1 family.</text>
</comment>
<dbReference type="CDD" id="cd00254">
    <property type="entry name" value="LT-like"/>
    <property type="match status" value="1"/>
</dbReference>
<feature type="region of interest" description="Disordered" evidence="2">
    <location>
        <begin position="81"/>
        <end position="113"/>
    </location>
</feature>
<dbReference type="Pfam" id="PF01464">
    <property type="entry name" value="SLT"/>
    <property type="match status" value="1"/>
</dbReference>
<evidence type="ECO:0000313" key="6">
    <source>
        <dbReference type="Proteomes" id="UP000244335"/>
    </source>
</evidence>